<gene>
    <name evidence="1" type="ORF">XENOCAPTIV_007338</name>
</gene>
<accession>A0ABV0QRN4</accession>
<name>A0ABV0QRN4_9TELE</name>
<proteinExistence type="predicted"/>
<dbReference type="EMBL" id="JAHRIN010018636">
    <property type="protein sequence ID" value="MEQ2198073.1"/>
    <property type="molecule type" value="Genomic_DNA"/>
</dbReference>
<organism evidence="1 2">
    <name type="scientific">Xenoophorus captivus</name>
    <dbReference type="NCBI Taxonomy" id="1517983"/>
    <lineage>
        <taxon>Eukaryota</taxon>
        <taxon>Metazoa</taxon>
        <taxon>Chordata</taxon>
        <taxon>Craniata</taxon>
        <taxon>Vertebrata</taxon>
        <taxon>Euteleostomi</taxon>
        <taxon>Actinopterygii</taxon>
        <taxon>Neopterygii</taxon>
        <taxon>Teleostei</taxon>
        <taxon>Neoteleostei</taxon>
        <taxon>Acanthomorphata</taxon>
        <taxon>Ovalentaria</taxon>
        <taxon>Atherinomorphae</taxon>
        <taxon>Cyprinodontiformes</taxon>
        <taxon>Goodeidae</taxon>
        <taxon>Xenoophorus</taxon>
    </lineage>
</organism>
<dbReference type="Proteomes" id="UP001434883">
    <property type="component" value="Unassembled WGS sequence"/>
</dbReference>
<sequence>MIDRTRIFVCGHCLFLQKMPESEEKDELMAELVKQRELFTSLFDEKRHDHLVSKGVCTSRVVSNNQNSMVGPLAGAVVLDNASKAPFCYPFLSTCHTIPNGGICDALGCQAHYISSIGYLPMSRTILKTHFDFVIVFVFLYAAVKI</sequence>
<reference evidence="1 2" key="1">
    <citation type="submission" date="2021-06" db="EMBL/GenBank/DDBJ databases">
        <authorList>
            <person name="Palmer J.M."/>
        </authorList>
    </citation>
    <scope>NUCLEOTIDE SEQUENCE [LARGE SCALE GENOMIC DNA]</scope>
    <source>
        <strain evidence="1 2">XC_2019</strain>
        <tissue evidence="1">Muscle</tissue>
    </source>
</reference>
<dbReference type="Gene3D" id="1.10.287.3810">
    <property type="match status" value="1"/>
</dbReference>
<protein>
    <submittedName>
        <fullName evidence="1">Uncharacterized protein</fullName>
    </submittedName>
</protein>
<keyword evidence="2" id="KW-1185">Reference proteome</keyword>
<comment type="caution">
    <text evidence="1">The sequence shown here is derived from an EMBL/GenBank/DDBJ whole genome shotgun (WGS) entry which is preliminary data.</text>
</comment>
<evidence type="ECO:0000313" key="2">
    <source>
        <dbReference type="Proteomes" id="UP001434883"/>
    </source>
</evidence>
<evidence type="ECO:0000313" key="1">
    <source>
        <dbReference type="EMBL" id="MEQ2198073.1"/>
    </source>
</evidence>